<dbReference type="GO" id="GO:0032588">
    <property type="term" value="C:trans-Golgi network membrane"/>
    <property type="evidence" value="ECO:0007669"/>
    <property type="project" value="TreeGrafter"/>
</dbReference>
<name>A0A0L0DIN2_THETB</name>
<evidence type="ECO:0000256" key="5">
    <source>
        <dbReference type="SAM" id="Coils"/>
    </source>
</evidence>
<keyword evidence="2 7" id="KW-0812">Transmembrane</keyword>
<keyword evidence="3 7" id="KW-1133">Transmembrane helix</keyword>
<keyword evidence="9" id="KW-1185">Reference proteome</keyword>
<sequence length="273" mass="29893">MVDDNPFDEYSSDGGNPFDSHDRSGGSGEDAGGRAGAGTKSARAKVAADPISLAEKRAELDRLEDELNYREKTIEQREREALGARPANWPPCKPIVHMDIVEEIPAEAQSVVTNVYRLWILTYIMLVVNLAAIMTALIEDVTGVGPFALALLFALLSPLLAFYTWYWSLYNATRQAKASLFLIFFVCFFIHILGCLFYALGVPGTGAAGFIIAIKAFNDKATASGAFCLISAFVWLFDGCSAIYLMVRAHQYYRSQGHTLQDAKREAAVSVAT</sequence>
<accession>A0A0L0DIN2</accession>
<evidence type="ECO:0000256" key="7">
    <source>
        <dbReference type="SAM" id="Phobius"/>
    </source>
</evidence>
<feature type="transmembrane region" description="Helical" evidence="7">
    <location>
        <begin position="118"/>
        <end position="138"/>
    </location>
</feature>
<evidence type="ECO:0000256" key="2">
    <source>
        <dbReference type="ARBA" id="ARBA00022692"/>
    </source>
</evidence>
<dbReference type="RefSeq" id="XP_013762155.1">
    <property type="nucleotide sequence ID" value="XM_013906701.1"/>
</dbReference>
<dbReference type="OMA" id="HKNSARY"/>
<feature type="region of interest" description="Disordered" evidence="6">
    <location>
        <begin position="1"/>
        <end position="47"/>
    </location>
</feature>
<protein>
    <submittedName>
        <fullName evidence="8">Secretory carrier-associated membrane protein</fullName>
    </submittedName>
</protein>
<feature type="coiled-coil region" evidence="5">
    <location>
        <begin position="53"/>
        <end position="80"/>
    </location>
</feature>
<dbReference type="InterPro" id="IPR007273">
    <property type="entry name" value="SCAMP"/>
</dbReference>
<dbReference type="Pfam" id="PF04144">
    <property type="entry name" value="SCAMP"/>
    <property type="match status" value="1"/>
</dbReference>
<evidence type="ECO:0000256" key="6">
    <source>
        <dbReference type="SAM" id="MobiDB-lite"/>
    </source>
</evidence>
<evidence type="ECO:0000313" key="8">
    <source>
        <dbReference type="EMBL" id="KNC52152.1"/>
    </source>
</evidence>
<evidence type="ECO:0000313" key="9">
    <source>
        <dbReference type="Proteomes" id="UP000054408"/>
    </source>
</evidence>
<dbReference type="EMBL" id="GL349436">
    <property type="protein sequence ID" value="KNC52152.1"/>
    <property type="molecule type" value="Genomic_DNA"/>
</dbReference>
<proteinExistence type="predicted"/>
<evidence type="ECO:0000256" key="3">
    <source>
        <dbReference type="ARBA" id="ARBA00022989"/>
    </source>
</evidence>
<feature type="compositionally biased region" description="Gly residues" evidence="6">
    <location>
        <begin position="25"/>
        <end position="36"/>
    </location>
</feature>
<evidence type="ECO:0000256" key="4">
    <source>
        <dbReference type="ARBA" id="ARBA00023136"/>
    </source>
</evidence>
<feature type="transmembrane region" description="Helical" evidence="7">
    <location>
        <begin position="144"/>
        <end position="166"/>
    </location>
</feature>
<feature type="transmembrane region" description="Helical" evidence="7">
    <location>
        <begin position="221"/>
        <end position="247"/>
    </location>
</feature>
<dbReference type="GO" id="GO:0055038">
    <property type="term" value="C:recycling endosome membrane"/>
    <property type="evidence" value="ECO:0007669"/>
    <property type="project" value="TreeGrafter"/>
</dbReference>
<evidence type="ECO:0000256" key="1">
    <source>
        <dbReference type="ARBA" id="ARBA00004141"/>
    </source>
</evidence>
<feature type="compositionally biased region" description="Acidic residues" evidence="6">
    <location>
        <begin position="1"/>
        <end position="11"/>
    </location>
</feature>
<keyword evidence="4 7" id="KW-0472">Membrane</keyword>
<feature type="transmembrane region" description="Helical" evidence="7">
    <location>
        <begin position="178"/>
        <end position="201"/>
    </location>
</feature>
<reference evidence="8 9" key="1">
    <citation type="submission" date="2010-05" db="EMBL/GenBank/DDBJ databases">
        <title>The Genome Sequence of Thecamonas trahens ATCC 50062.</title>
        <authorList>
            <consortium name="The Broad Institute Genome Sequencing Platform"/>
            <person name="Russ C."/>
            <person name="Cuomo C."/>
            <person name="Shea T."/>
            <person name="Young S.K."/>
            <person name="Zeng Q."/>
            <person name="Koehrsen M."/>
            <person name="Haas B."/>
            <person name="Borodovsky M."/>
            <person name="Guigo R."/>
            <person name="Alvarado L."/>
            <person name="Berlin A."/>
            <person name="Bochicchio J."/>
            <person name="Borenstein D."/>
            <person name="Chapman S."/>
            <person name="Chen Z."/>
            <person name="Freedman E."/>
            <person name="Gellesch M."/>
            <person name="Goldberg J."/>
            <person name="Griggs A."/>
            <person name="Gujja S."/>
            <person name="Heilman E."/>
            <person name="Heiman D."/>
            <person name="Hepburn T."/>
            <person name="Howarth C."/>
            <person name="Jen D."/>
            <person name="Larson L."/>
            <person name="Mehta T."/>
            <person name="Park D."/>
            <person name="Pearson M."/>
            <person name="Roberts A."/>
            <person name="Saif S."/>
            <person name="Shenoy N."/>
            <person name="Sisk P."/>
            <person name="Stolte C."/>
            <person name="Sykes S."/>
            <person name="Thomson T."/>
            <person name="Walk T."/>
            <person name="White J."/>
            <person name="Yandava C."/>
            <person name="Burger G."/>
            <person name="Gray M.W."/>
            <person name="Holland P.W.H."/>
            <person name="King N."/>
            <person name="Lang F.B.F."/>
            <person name="Roger A.J."/>
            <person name="Ruiz-Trillo I."/>
            <person name="Lander E."/>
            <person name="Nusbaum C."/>
        </authorList>
    </citation>
    <scope>NUCLEOTIDE SEQUENCE [LARGE SCALE GENOMIC DNA]</scope>
    <source>
        <strain evidence="8 9">ATCC 50062</strain>
    </source>
</reference>
<dbReference type="eggNOG" id="KOG3088">
    <property type="taxonomic scope" value="Eukaryota"/>
</dbReference>
<organism evidence="8 9">
    <name type="scientific">Thecamonas trahens ATCC 50062</name>
    <dbReference type="NCBI Taxonomy" id="461836"/>
    <lineage>
        <taxon>Eukaryota</taxon>
        <taxon>Apusozoa</taxon>
        <taxon>Apusomonadida</taxon>
        <taxon>Apusomonadidae</taxon>
        <taxon>Thecamonas</taxon>
    </lineage>
</organism>
<dbReference type="GeneID" id="25560752"/>
<dbReference type="PANTHER" id="PTHR10687:SF2">
    <property type="entry name" value="SECRETORY CARRIER-ASSOCIATED MEMBRANE PROTEIN"/>
    <property type="match status" value="1"/>
</dbReference>
<dbReference type="AlphaFoldDB" id="A0A0L0DIN2"/>
<keyword evidence="5" id="KW-0175">Coiled coil</keyword>
<dbReference type="GO" id="GO:0015031">
    <property type="term" value="P:protein transport"/>
    <property type="evidence" value="ECO:0007669"/>
    <property type="project" value="InterPro"/>
</dbReference>
<comment type="subcellular location">
    <subcellularLocation>
        <location evidence="1">Membrane</location>
        <topology evidence="1">Multi-pass membrane protein</topology>
    </subcellularLocation>
</comment>
<dbReference type="Proteomes" id="UP000054408">
    <property type="component" value="Unassembled WGS sequence"/>
</dbReference>
<dbReference type="OrthoDB" id="242866at2759"/>
<gene>
    <name evidence="8" type="ORF">AMSG_00978</name>
</gene>
<dbReference type="PANTHER" id="PTHR10687">
    <property type="entry name" value="SECRETORY CARRIER-ASSOCIATED MEMBRANE PROTEIN SCAMP"/>
    <property type="match status" value="1"/>
</dbReference>